<keyword evidence="1" id="KW-0614">Plasmid</keyword>
<reference evidence="2" key="1">
    <citation type="submission" date="2006-02" db="EMBL/GenBank/DDBJ databases">
        <title>Complete sequence of plasmid 1 of Rhodoferax ferrireducens DSM 15236.</title>
        <authorList>
            <person name="Copeland A."/>
            <person name="Lucas S."/>
            <person name="Lapidus A."/>
            <person name="Barry K."/>
            <person name="Detter J.C."/>
            <person name="Glavina del Rio T."/>
            <person name="Hammon N."/>
            <person name="Israni S."/>
            <person name="Pitluck S."/>
            <person name="Brettin T."/>
            <person name="Bruce D."/>
            <person name="Han C."/>
            <person name="Tapia R."/>
            <person name="Gilna P."/>
            <person name="Kiss H."/>
            <person name="Schmutz J."/>
            <person name="Larimer F."/>
            <person name="Land M."/>
            <person name="Kyrpides N."/>
            <person name="Ivanova N."/>
            <person name="Richardson P."/>
        </authorList>
    </citation>
    <scope>NUCLEOTIDE SEQUENCE [LARGE SCALE GENOMIC DNA]</scope>
    <source>
        <strain evidence="2">ATCC BAA-621 / DSM 15236 / T118</strain>
        <plasmid evidence="2">Plasmid pDSM15236</plasmid>
    </source>
</reference>
<geneLocation type="plasmid" evidence="2">
    <name>pDSM15236</name>
</geneLocation>
<dbReference type="InterPro" id="IPR036388">
    <property type="entry name" value="WH-like_DNA-bd_sf"/>
</dbReference>
<proteinExistence type="predicted"/>
<protein>
    <recommendedName>
        <fullName evidence="3">Replication protein</fullName>
    </recommendedName>
</protein>
<dbReference type="eggNOG" id="ENOG5033CCF">
    <property type="taxonomic scope" value="Bacteria"/>
</dbReference>
<evidence type="ECO:0008006" key="3">
    <source>
        <dbReference type="Google" id="ProtNLM"/>
    </source>
</evidence>
<organism evidence="1 2">
    <name type="scientific">Albidiferax ferrireducens (strain ATCC BAA-621 / DSM 15236 / T118)</name>
    <name type="common">Rhodoferax ferrireducens</name>
    <dbReference type="NCBI Taxonomy" id="338969"/>
    <lineage>
        <taxon>Bacteria</taxon>
        <taxon>Pseudomonadati</taxon>
        <taxon>Pseudomonadota</taxon>
        <taxon>Betaproteobacteria</taxon>
        <taxon>Burkholderiales</taxon>
        <taxon>Comamonadaceae</taxon>
        <taxon>Rhodoferax</taxon>
    </lineage>
</organism>
<dbReference type="InterPro" id="IPR010751">
    <property type="entry name" value="TrfA"/>
</dbReference>
<dbReference type="EMBL" id="CP000268">
    <property type="protein sequence ID" value="ABD71974.1"/>
    <property type="molecule type" value="Genomic_DNA"/>
</dbReference>
<dbReference type="Gene3D" id="1.10.10.10">
    <property type="entry name" value="Winged helix-like DNA-binding domain superfamily/Winged helix DNA-binding domain"/>
    <property type="match status" value="1"/>
</dbReference>
<dbReference type="KEGG" id="rfr:Rfer_4287"/>
<keyword evidence="2" id="KW-1185">Reference proteome</keyword>
<dbReference type="Pfam" id="PF07042">
    <property type="entry name" value="TrfA"/>
    <property type="match status" value="1"/>
</dbReference>
<gene>
    <name evidence="1" type="ordered locus">Rfer_4287</name>
</gene>
<sequence length="268" mass="30585">MAVSCLFTAARGERKIYGKLTPVYCEANLEVYFKGEELREDTDKLVWLQLMHMARGRTFNEEDQVEVTFTANRFLNDLGWDNSGACYKRLSDALDRLQNAQIKVMGKRNGRKTGWITMSYVSNVAVGHIAGKAMNKVGPNTRWTVRMDHFAAHMYQAGMIEIKSDQQYKELRTMSRKILDMVLASPTDLISIHRDDFIKFLGLNPTNIRSAKQNIKVALEELRSPGYIHHFAFDAANVLHINRTAEAPINRGTPPNIRIHKAPEMENN</sequence>
<evidence type="ECO:0000313" key="1">
    <source>
        <dbReference type="EMBL" id="ABD71974.1"/>
    </source>
</evidence>
<evidence type="ECO:0000313" key="2">
    <source>
        <dbReference type="Proteomes" id="UP000008332"/>
    </source>
</evidence>
<dbReference type="AlphaFoldDB" id="Q21QH1"/>
<dbReference type="HOGENOM" id="CLU_1037771_0_0_4"/>
<name>Q21QH1_ALBFT</name>
<dbReference type="Proteomes" id="UP000008332">
    <property type="component" value="Plasmid unnamed1"/>
</dbReference>
<accession>Q21QH1</accession>